<reference evidence="3" key="1">
    <citation type="submission" date="2022-03" db="EMBL/GenBank/DDBJ databases">
        <title>Bacterial whole genome sequence for Hymenobacter sp. DH14.</title>
        <authorList>
            <person name="Le V."/>
        </authorList>
    </citation>
    <scope>NUCLEOTIDE SEQUENCE</scope>
    <source>
        <strain evidence="3">DH14</strain>
    </source>
</reference>
<evidence type="ECO:0000313" key="4">
    <source>
        <dbReference type="Proteomes" id="UP001139193"/>
    </source>
</evidence>
<gene>
    <name evidence="3" type="ORF">MON38_05275</name>
</gene>
<dbReference type="SUPFAM" id="SSF50965">
    <property type="entry name" value="Galactose oxidase, central domain"/>
    <property type="match status" value="1"/>
</dbReference>
<evidence type="ECO:0000256" key="2">
    <source>
        <dbReference type="SAM" id="SignalP"/>
    </source>
</evidence>
<proteinExistence type="predicted"/>
<sequence length="511" mass="50935">MPIYSRTTHLVSLFSRLLAMAGLALTLAHPAHAGGPGPGGAAGSTPSLSTALNPDGTLRAGATGSFDARHFTMSTAADGRPVFRPAGATRTAGAGDDRWRDGFGAAFSSAGVRTVVQMGTDVYVGGRFAAVGSIKANNIAKWNGTSWSTLGSGTNDVVSALAVMGTDLYVGGDFVEAGGVAAKRLAKWNGSSWSALGAGLNSGTVSALAVLGTDLYVGGFFTSTIGGITAYGVAKWTPATSTWSSLGTGTSNGLLNGASVSGGSALALAVSGTDLYVGGTFTKAGTVSASNVAKWSTTTSTWSTFGAGVDDGTANSGSVNAIAVSGSNVYVGGFVSRANGTLAVNSVARWNGTTWSGMGSGLKIYLANVADARVPIYSLVVSGSNVYAAGDFNTAGGNTAIANGVAMWNGSAWSSLGTGAANGIATAAAIGGAGAGRALAVASGGGVYVGSYFARPRPVCSALWRRRQAGGGVIRQAATRSDTTGPPLDSNQLRWRPSGSGEWQNTRFQVL</sequence>
<feature type="region of interest" description="Disordered" evidence="1">
    <location>
        <begin position="477"/>
        <end position="500"/>
    </location>
</feature>
<protein>
    <recommendedName>
        <fullName evidence="5">Bulb-type lectin domain-containing protein</fullName>
    </recommendedName>
</protein>
<name>A0A9X1VI57_9BACT</name>
<feature type="compositionally biased region" description="Polar residues" evidence="1">
    <location>
        <begin position="478"/>
        <end position="493"/>
    </location>
</feature>
<dbReference type="RefSeq" id="WP_241935109.1">
    <property type="nucleotide sequence ID" value="NZ_JALBGC010000002.1"/>
</dbReference>
<feature type="chain" id="PRO_5040878372" description="Bulb-type lectin domain-containing protein" evidence="2">
    <location>
        <begin position="34"/>
        <end position="511"/>
    </location>
</feature>
<feature type="signal peptide" evidence="2">
    <location>
        <begin position="1"/>
        <end position="33"/>
    </location>
</feature>
<evidence type="ECO:0008006" key="5">
    <source>
        <dbReference type="Google" id="ProtNLM"/>
    </source>
</evidence>
<keyword evidence="4" id="KW-1185">Reference proteome</keyword>
<dbReference type="PANTHER" id="PTHR31778">
    <property type="entry name" value="BUD SITE SELECTION PROTEIN RAX2"/>
    <property type="match status" value="1"/>
</dbReference>
<organism evidence="3 4">
    <name type="scientific">Hymenobacter cyanobacteriorum</name>
    <dbReference type="NCBI Taxonomy" id="2926463"/>
    <lineage>
        <taxon>Bacteria</taxon>
        <taxon>Pseudomonadati</taxon>
        <taxon>Bacteroidota</taxon>
        <taxon>Cytophagia</taxon>
        <taxon>Cytophagales</taxon>
        <taxon>Hymenobacteraceae</taxon>
        <taxon>Hymenobacter</taxon>
    </lineage>
</organism>
<feature type="compositionally biased region" description="Low complexity" evidence="1">
    <location>
        <begin position="43"/>
        <end position="52"/>
    </location>
</feature>
<comment type="caution">
    <text evidence="3">The sequence shown here is derived from an EMBL/GenBank/DDBJ whole genome shotgun (WGS) entry which is preliminary data.</text>
</comment>
<dbReference type="Proteomes" id="UP001139193">
    <property type="component" value="Unassembled WGS sequence"/>
</dbReference>
<accession>A0A9X1VI57</accession>
<dbReference type="PANTHER" id="PTHR31778:SF2">
    <property type="entry name" value="BUD SITE SELECTION PROTEIN RAX2"/>
    <property type="match status" value="1"/>
</dbReference>
<dbReference type="GO" id="GO:1902929">
    <property type="term" value="C:plasma membrane of growing cell tip"/>
    <property type="evidence" value="ECO:0007669"/>
    <property type="project" value="TreeGrafter"/>
</dbReference>
<dbReference type="EMBL" id="JALBGC010000002">
    <property type="protein sequence ID" value="MCI1186821.1"/>
    <property type="molecule type" value="Genomic_DNA"/>
</dbReference>
<dbReference type="AlphaFoldDB" id="A0A9X1VI57"/>
<evidence type="ECO:0000313" key="3">
    <source>
        <dbReference type="EMBL" id="MCI1186821.1"/>
    </source>
</evidence>
<keyword evidence="2" id="KW-0732">Signal</keyword>
<dbReference type="InterPro" id="IPR011043">
    <property type="entry name" value="Gal_Oxase/kelch_b-propeller"/>
</dbReference>
<evidence type="ECO:0000256" key="1">
    <source>
        <dbReference type="SAM" id="MobiDB-lite"/>
    </source>
</evidence>
<feature type="region of interest" description="Disordered" evidence="1">
    <location>
        <begin position="34"/>
        <end position="54"/>
    </location>
</feature>